<organism evidence="2 3">
    <name type="scientific">Acorus calamus</name>
    <name type="common">Sweet flag</name>
    <dbReference type="NCBI Taxonomy" id="4465"/>
    <lineage>
        <taxon>Eukaryota</taxon>
        <taxon>Viridiplantae</taxon>
        <taxon>Streptophyta</taxon>
        <taxon>Embryophyta</taxon>
        <taxon>Tracheophyta</taxon>
        <taxon>Spermatophyta</taxon>
        <taxon>Magnoliopsida</taxon>
        <taxon>Liliopsida</taxon>
        <taxon>Acoraceae</taxon>
        <taxon>Acorus</taxon>
    </lineage>
</organism>
<comment type="caution">
    <text evidence="2">The sequence shown here is derived from an EMBL/GenBank/DDBJ whole genome shotgun (WGS) entry which is preliminary data.</text>
</comment>
<name>A0AAV9C9R9_ACOCL</name>
<protein>
    <submittedName>
        <fullName evidence="2">Uncharacterized protein</fullName>
    </submittedName>
</protein>
<gene>
    <name evidence="2" type="ORF">QJS10_CPB20g00999</name>
</gene>
<evidence type="ECO:0000256" key="1">
    <source>
        <dbReference type="SAM" id="MobiDB-lite"/>
    </source>
</evidence>
<proteinExistence type="predicted"/>
<accession>A0AAV9C9R9</accession>
<evidence type="ECO:0000313" key="2">
    <source>
        <dbReference type="EMBL" id="KAK1285447.1"/>
    </source>
</evidence>
<dbReference type="EMBL" id="JAUJYO010000020">
    <property type="protein sequence ID" value="KAK1285447.1"/>
    <property type="molecule type" value="Genomic_DNA"/>
</dbReference>
<dbReference type="AlphaFoldDB" id="A0AAV9C9R9"/>
<feature type="compositionally biased region" description="Basic residues" evidence="1">
    <location>
        <begin position="46"/>
        <end position="59"/>
    </location>
</feature>
<reference evidence="2" key="1">
    <citation type="journal article" date="2023" name="Nat. Commun.">
        <title>Diploid and tetraploid genomes of Acorus and the evolution of monocots.</title>
        <authorList>
            <person name="Ma L."/>
            <person name="Liu K.W."/>
            <person name="Li Z."/>
            <person name="Hsiao Y.Y."/>
            <person name="Qi Y."/>
            <person name="Fu T."/>
            <person name="Tang G.D."/>
            <person name="Zhang D."/>
            <person name="Sun W.H."/>
            <person name="Liu D.K."/>
            <person name="Li Y."/>
            <person name="Chen G.Z."/>
            <person name="Liu X.D."/>
            <person name="Liao X.Y."/>
            <person name="Jiang Y.T."/>
            <person name="Yu X."/>
            <person name="Hao Y."/>
            <person name="Huang J."/>
            <person name="Zhao X.W."/>
            <person name="Ke S."/>
            <person name="Chen Y.Y."/>
            <person name="Wu W.L."/>
            <person name="Hsu J.L."/>
            <person name="Lin Y.F."/>
            <person name="Huang M.D."/>
            <person name="Li C.Y."/>
            <person name="Huang L."/>
            <person name="Wang Z.W."/>
            <person name="Zhao X."/>
            <person name="Zhong W.Y."/>
            <person name="Peng D.H."/>
            <person name="Ahmad S."/>
            <person name="Lan S."/>
            <person name="Zhang J.S."/>
            <person name="Tsai W.C."/>
            <person name="Van de Peer Y."/>
            <person name="Liu Z.J."/>
        </authorList>
    </citation>
    <scope>NUCLEOTIDE SEQUENCE</scope>
    <source>
        <strain evidence="2">CP</strain>
    </source>
</reference>
<keyword evidence="3" id="KW-1185">Reference proteome</keyword>
<sequence length="129" mass="14148">MLRMFNVHRRSPIIEIFITVEHNVSSSVLPTPEDREAQNNYSSQRRPPRRPRGAGRRSGRLVIGRDVAGLNPHGGVPTEERGTTRSYCDGDPVMGGPARGYGSGMFSYGTGGRTRGFLGLRGRRPPRGS</sequence>
<reference evidence="2" key="2">
    <citation type="submission" date="2023-06" db="EMBL/GenBank/DDBJ databases">
        <authorList>
            <person name="Ma L."/>
            <person name="Liu K.-W."/>
            <person name="Li Z."/>
            <person name="Hsiao Y.-Y."/>
            <person name="Qi Y."/>
            <person name="Fu T."/>
            <person name="Tang G."/>
            <person name="Zhang D."/>
            <person name="Sun W.-H."/>
            <person name="Liu D.-K."/>
            <person name="Li Y."/>
            <person name="Chen G.-Z."/>
            <person name="Liu X.-D."/>
            <person name="Liao X.-Y."/>
            <person name="Jiang Y.-T."/>
            <person name="Yu X."/>
            <person name="Hao Y."/>
            <person name="Huang J."/>
            <person name="Zhao X.-W."/>
            <person name="Ke S."/>
            <person name="Chen Y.-Y."/>
            <person name="Wu W.-L."/>
            <person name="Hsu J.-L."/>
            <person name="Lin Y.-F."/>
            <person name="Huang M.-D."/>
            <person name="Li C.-Y."/>
            <person name="Huang L."/>
            <person name="Wang Z.-W."/>
            <person name="Zhao X."/>
            <person name="Zhong W.-Y."/>
            <person name="Peng D.-H."/>
            <person name="Ahmad S."/>
            <person name="Lan S."/>
            <person name="Zhang J.-S."/>
            <person name="Tsai W.-C."/>
            <person name="Van De Peer Y."/>
            <person name="Liu Z.-J."/>
        </authorList>
    </citation>
    <scope>NUCLEOTIDE SEQUENCE</scope>
    <source>
        <strain evidence="2">CP</strain>
        <tissue evidence="2">Leaves</tissue>
    </source>
</reference>
<evidence type="ECO:0000313" key="3">
    <source>
        <dbReference type="Proteomes" id="UP001180020"/>
    </source>
</evidence>
<feature type="region of interest" description="Disordered" evidence="1">
    <location>
        <begin position="27"/>
        <end position="92"/>
    </location>
</feature>
<dbReference type="Proteomes" id="UP001180020">
    <property type="component" value="Unassembled WGS sequence"/>
</dbReference>